<dbReference type="InterPro" id="IPR013324">
    <property type="entry name" value="RNA_pol_sigma_r3/r4-like"/>
</dbReference>
<evidence type="ECO:0000313" key="9">
    <source>
        <dbReference type="Proteomes" id="UP001236415"/>
    </source>
</evidence>
<gene>
    <name evidence="8" type="ORF">QPK24_14295</name>
</gene>
<dbReference type="InterPro" id="IPR007627">
    <property type="entry name" value="RNA_pol_sigma70_r2"/>
</dbReference>
<dbReference type="Gene3D" id="1.10.1740.10">
    <property type="match status" value="1"/>
</dbReference>
<dbReference type="InterPro" id="IPR013249">
    <property type="entry name" value="RNA_pol_sigma70_r4_t2"/>
</dbReference>
<dbReference type="InterPro" id="IPR014284">
    <property type="entry name" value="RNA_pol_sigma-70_dom"/>
</dbReference>
<dbReference type="Pfam" id="PF08281">
    <property type="entry name" value="Sigma70_r4_2"/>
    <property type="match status" value="1"/>
</dbReference>
<dbReference type="PANTHER" id="PTHR43133">
    <property type="entry name" value="RNA POLYMERASE ECF-TYPE SIGMA FACTO"/>
    <property type="match status" value="1"/>
</dbReference>
<dbReference type="RefSeq" id="WP_285742176.1">
    <property type="nucleotide sequence ID" value="NZ_CP127162.1"/>
</dbReference>
<accession>A0ABY8WZ20</accession>
<protein>
    <submittedName>
        <fullName evidence="8">Sigma-70 family RNA polymerase sigma factor</fullName>
    </submittedName>
</protein>
<evidence type="ECO:0000256" key="1">
    <source>
        <dbReference type="ARBA" id="ARBA00010641"/>
    </source>
</evidence>
<dbReference type="Pfam" id="PF04542">
    <property type="entry name" value="Sigma70_r2"/>
    <property type="match status" value="1"/>
</dbReference>
<dbReference type="InterPro" id="IPR013325">
    <property type="entry name" value="RNA_pol_sigma_r2"/>
</dbReference>
<evidence type="ECO:0000259" key="6">
    <source>
        <dbReference type="Pfam" id="PF04542"/>
    </source>
</evidence>
<organism evidence="8 9">
    <name type="scientific">Paenibacillus polygoni</name>
    <dbReference type="NCBI Taxonomy" id="3050112"/>
    <lineage>
        <taxon>Bacteria</taxon>
        <taxon>Bacillati</taxon>
        <taxon>Bacillota</taxon>
        <taxon>Bacilli</taxon>
        <taxon>Bacillales</taxon>
        <taxon>Paenibacillaceae</taxon>
        <taxon>Paenibacillus</taxon>
    </lineage>
</organism>
<dbReference type="SUPFAM" id="SSF88946">
    <property type="entry name" value="Sigma2 domain of RNA polymerase sigma factors"/>
    <property type="match status" value="1"/>
</dbReference>
<feature type="domain" description="RNA polymerase sigma-70 region 2" evidence="6">
    <location>
        <begin position="28"/>
        <end position="88"/>
    </location>
</feature>
<dbReference type="Proteomes" id="UP001236415">
    <property type="component" value="Chromosome"/>
</dbReference>
<evidence type="ECO:0000313" key="8">
    <source>
        <dbReference type="EMBL" id="WIV17594.1"/>
    </source>
</evidence>
<evidence type="ECO:0000256" key="3">
    <source>
        <dbReference type="ARBA" id="ARBA00023082"/>
    </source>
</evidence>
<sequence length="193" mass="22992">MDLVELAVKAKQGDEEAFVERMSVDKHKLYGIAYSYMLNQQDALDAVQETVSKVWAKRKSLKQPEYFTTWVIRILIRVCMDEQKKKRREVPTAASYMGYDAVLAPQSVDSDHKLDMEKRIRKLQPKYRMVIVLKYYRDLTIPDIAELMDKPEGTIRTWLHKGLKQMRTEMLDEEDQEEKERPWTEDRKVRKYV</sequence>
<dbReference type="EMBL" id="CP127162">
    <property type="protein sequence ID" value="WIV17594.1"/>
    <property type="molecule type" value="Genomic_DNA"/>
</dbReference>
<comment type="similarity">
    <text evidence="1">Belongs to the sigma-70 factor family. ECF subfamily.</text>
</comment>
<dbReference type="SUPFAM" id="SSF88659">
    <property type="entry name" value="Sigma3 and sigma4 domains of RNA polymerase sigma factors"/>
    <property type="match status" value="1"/>
</dbReference>
<keyword evidence="4" id="KW-0804">Transcription</keyword>
<dbReference type="PANTHER" id="PTHR43133:SF51">
    <property type="entry name" value="RNA POLYMERASE SIGMA FACTOR"/>
    <property type="match status" value="1"/>
</dbReference>
<keyword evidence="9" id="KW-1185">Reference proteome</keyword>
<feature type="compositionally biased region" description="Basic and acidic residues" evidence="5">
    <location>
        <begin position="178"/>
        <end position="193"/>
    </location>
</feature>
<evidence type="ECO:0000259" key="7">
    <source>
        <dbReference type="Pfam" id="PF08281"/>
    </source>
</evidence>
<feature type="region of interest" description="Disordered" evidence="5">
    <location>
        <begin position="169"/>
        <end position="193"/>
    </location>
</feature>
<dbReference type="CDD" id="cd06171">
    <property type="entry name" value="Sigma70_r4"/>
    <property type="match status" value="1"/>
</dbReference>
<name>A0ABY8WZ20_9BACL</name>
<dbReference type="NCBIfam" id="TIGR02937">
    <property type="entry name" value="sigma70-ECF"/>
    <property type="match status" value="1"/>
</dbReference>
<reference evidence="8 9" key="1">
    <citation type="submission" date="2023-06" db="EMBL/GenBank/DDBJ databases">
        <title>Paenibacillus polygonum sp. nov., an endophytic bacterium, isolated from Polygonum lapathifolium L. in Nanji Wetland National Nature Reserve, South of Poyang Lake, Jiangxi Province, China.</title>
        <authorList>
            <person name="Yu Z."/>
        </authorList>
    </citation>
    <scope>NUCLEOTIDE SEQUENCE [LARGE SCALE GENOMIC DNA]</scope>
    <source>
        <strain evidence="8 9">C31</strain>
    </source>
</reference>
<keyword evidence="3" id="KW-0731">Sigma factor</keyword>
<dbReference type="InterPro" id="IPR036388">
    <property type="entry name" value="WH-like_DNA-bd_sf"/>
</dbReference>
<dbReference type="InterPro" id="IPR039425">
    <property type="entry name" value="RNA_pol_sigma-70-like"/>
</dbReference>
<feature type="domain" description="RNA polymerase sigma factor 70 region 4 type 2" evidence="7">
    <location>
        <begin position="116"/>
        <end position="166"/>
    </location>
</feature>
<evidence type="ECO:0000256" key="5">
    <source>
        <dbReference type="SAM" id="MobiDB-lite"/>
    </source>
</evidence>
<evidence type="ECO:0000256" key="2">
    <source>
        <dbReference type="ARBA" id="ARBA00023015"/>
    </source>
</evidence>
<proteinExistence type="inferred from homology"/>
<keyword evidence="2" id="KW-0805">Transcription regulation</keyword>
<evidence type="ECO:0000256" key="4">
    <source>
        <dbReference type="ARBA" id="ARBA00023163"/>
    </source>
</evidence>
<dbReference type="Gene3D" id="1.10.10.10">
    <property type="entry name" value="Winged helix-like DNA-binding domain superfamily/Winged helix DNA-binding domain"/>
    <property type="match status" value="1"/>
</dbReference>